<dbReference type="GO" id="GO:0006400">
    <property type="term" value="P:tRNA modification"/>
    <property type="evidence" value="ECO:0007669"/>
    <property type="project" value="TreeGrafter"/>
</dbReference>
<keyword evidence="4 10" id="KW-0808">Transferase</keyword>
<name>A0A318MX69_9PROT</name>
<dbReference type="HAMAP" id="MF_00185">
    <property type="entry name" value="IPP_trans"/>
    <property type="match status" value="1"/>
</dbReference>
<evidence type="ECO:0000256" key="1">
    <source>
        <dbReference type="ARBA" id="ARBA00001946"/>
    </source>
</evidence>
<feature type="binding site" evidence="10">
    <location>
        <begin position="30"/>
        <end position="35"/>
    </location>
    <ligand>
        <name>substrate</name>
    </ligand>
</feature>
<feature type="region of interest" description="Interaction with substrate tRNA" evidence="10">
    <location>
        <begin position="177"/>
        <end position="181"/>
    </location>
</feature>
<evidence type="ECO:0000256" key="9">
    <source>
        <dbReference type="ARBA" id="ARBA00049563"/>
    </source>
</evidence>
<comment type="caution">
    <text evidence="14">The sequence shown here is derived from an EMBL/GenBank/DDBJ whole genome shotgun (WGS) entry which is preliminary data.</text>
</comment>
<keyword evidence="15" id="KW-1185">Reference proteome</keyword>
<comment type="catalytic activity">
    <reaction evidence="9 10 11">
        <text>adenosine(37) in tRNA + dimethylallyl diphosphate = N(6)-dimethylallyladenosine(37) in tRNA + diphosphate</text>
        <dbReference type="Rhea" id="RHEA:26482"/>
        <dbReference type="Rhea" id="RHEA-COMP:10162"/>
        <dbReference type="Rhea" id="RHEA-COMP:10375"/>
        <dbReference type="ChEBI" id="CHEBI:33019"/>
        <dbReference type="ChEBI" id="CHEBI:57623"/>
        <dbReference type="ChEBI" id="CHEBI:74411"/>
        <dbReference type="ChEBI" id="CHEBI:74415"/>
        <dbReference type="EC" id="2.5.1.75"/>
    </reaction>
</comment>
<dbReference type="Gene3D" id="1.10.20.140">
    <property type="match status" value="1"/>
</dbReference>
<dbReference type="InterPro" id="IPR027417">
    <property type="entry name" value="P-loop_NTPase"/>
</dbReference>
<dbReference type="NCBIfam" id="TIGR00174">
    <property type="entry name" value="miaA"/>
    <property type="match status" value="1"/>
</dbReference>
<dbReference type="AlphaFoldDB" id="A0A318MX69"/>
<comment type="caution">
    <text evidence="10">Lacks conserved residue(s) required for the propagation of feature annotation.</text>
</comment>
<sequence length="338" mass="38706">MEQAVLQSRSLNNELRQGKKNWAVIVAGPTCSGKSFLALQLAQSLNGSIINADAMQCYADLRIITARPSFEDEKRVPHYLYGVLPWYETGNVGWWRQQALNQLQKIWENHKLPVLCGGTGMYFHSLIHGIAMIPEPDPSIRKQARQLVNDGKLADLYNELAKEDPESVEELKSNDSQRIARAWEVWKSSGKGLRYWQKHAHLPGADCNFIVIRLAPERSVLRQAVANRFGLMIDEGALEEVKLYAEKKPSLSCPLSRAHGVPEFMAYLNNRISIKEAVEQAVKNTQRYIKRQETWFSHRILAPVQQTCIFNSRIDKNTQYLQRIIKKSELFINSFIDE</sequence>
<keyword evidence="6 10" id="KW-0547">Nucleotide-binding</keyword>
<protein>
    <recommendedName>
        <fullName evidence="10">tRNA dimethylallyltransferase</fullName>
        <ecNumber evidence="10">2.5.1.75</ecNumber>
    </recommendedName>
    <alternativeName>
        <fullName evidence="10">Dimethylallyl diphosphate:tRNA dimethylallyltransferase</fullName>
        <shortName evidence="10">DMAPP:tRNA dimethylallyltransferase</shortName>
        <shortName evidence="10">DMATase</shortName>
    </alternativeName>
    <alternativeName>
        <fullName evidence="10">Isopentenyl-diphosphate:tRNA isopentenyltransferase</fullName>
        <shortName evidence="10">IPP transferase</shortName>
        <shortName evidence="10">IPPT</shortName>
        <shortName evidence="10">IPTase</shortName>
    </alternativeName>
</protein>
<evidence type="ECO:0000256" key="3">
    <source>
        <dbReference type="ARBA" id="ARBA00005842"/>
    </source>
</evidence>
<dbReference type="PANTHER" id="PTHR11088">
    <property type="entry name" value="TRNA DIMETHYLALLYLTRANSFERASE"/>
    <property type="match status" value="1"/>
</dbReference>
<evidence type="ECO:0000256" key="8">
    <source>
        <dbReference type="ARBA" id="ARBA00022842"/>
    </source>
</evidence>
<gene>
    <name evidence="10" type="primary">miaA</name>
    <name evidence="14" type="ORF">DK869_04795</name>
</gene>
<dbReference type="InterPro" id="IPR018022">
    <property type="entry name" value="IPT"/>
</dbReference>
<feature type="site" description="Interaction with substrate tRNA" evidence="10">
    <location>
        <position position="119"/>
    </location>
</feature>
<evidence type="ECO:0000313" key="15">
    <source>
        <dbReference type="Proteomes" id="UP000247565"/>
    </source>
</evidence>
<evidence type="ECO:0000256" key="7">
    <source>
        <dbReference type="ARBA" id="ARBA00022840"/>
    </source>
</evidence>
<dbReference type="Pfam" id="PF01715">
    <property type="entry name" value="IPPT"/>
    <property type="match status" value="1"/>
</dbReference>
<comment type="cofactor">
    <cofactor evidence="1 10">
        <name>Mg(2+)</name>
        <dbReference type="ChEBI" id="CHEBI:18420"/>
    </cofactor>
</comment>
<keyword evidence="5 10" id="KW-0819">tRNA processing</keyword>
<dbReference type="RefSeq" id="WP_110438860.1">
    <property type="nucleotide sequence ID" value="NZ_CP046393.1"/>
</dbReference>
<dbReference type="PANTHER" id="PTHR11088:SF60">
    <property type="entry name" value="TRNA DIMETHYLALLYLTRANSFERASE"/>
    <property type="match status" value="1"/>
</dbReference>
<dbReference type="Gene3D" id="3.40.50.300">
    <property type="entry name" value="P-loop containing nucleotide triphosphate hydrolases"/>
    <property type="match status" value="1"/>
</dbReference>
<comment type="similarity">
    <text evidence="3 10 13">Belongs to the IPP transferase family.</text>
</comment>
<dbReference type="Proteomes" id="UP000247565">
    <property type="component" value="Unassembled WGS sequence"/>
</dbReference>
<comment type="function">
    <text evidence="2 10 12">Catalyzes the transfer of a dimethylallyl group onto the adenine at position 37 in tRNAs that read codons beginning with uridine, leading to the formation of N6-(dimethylallyl)adenosine (i(6)A).</text>
</comment>
<evidence type="ECO:0000313" key="14">
    <source>
        <dbReference type="EMBL" id="PXZ00718.1"/>
    </source>
</evidence>
<reference evidence="14 15" key="1">
    <citation type="submission" date="2018-05" db="EMBL/GenBank/DDBJ databases">
        <title>Reference genomes for bee gut microbiota database.</title>
        <authorList>
            <person name="Ellegaard K.M."/>
        </authorList>
    </citation>
    <scope>NUCLEOTIDE SEQUENCE [LARGE SCALE GENOMIC DNA]</scope>
    <source>
        <strain evidence="14 15">ESL0284</strain>
    </source>
</reference>
<evidence type="ECO:0000256" key="5">
    <source>
        <dbReference type="ARBA" id="ARBA00022694"/>
    </source>
</evidence>
<dbReference type="GO" id="GO:0005524">
    <property type="term" value="F:ATP binding"/>
    <property type="evidence" value="ECO:0007669"/>
    <property type="project" value="UniProtKB-UniRule"/>
</dbReference>
<feature type="site" description="Interaction with substrate tRNA" evidence="10">
    <location>
        <position position="141"/>
    </location>
</feature>
<dbReference type="InterPro" id="IPR039657">
    <property type="entry name" value="Dimethylallyltransferase"/>
</dbReference>
<dbReference type="SUPFAM" id="SSF52540">
    <property type="entry name" value="P-loop containing nucleoside triphosphate hydrolases"/>
    <property type="match status" value="2"/>
</dbReference>
<evidence type="ECO:0000256" key="2">
    <source>
        <dbReference type="ARBA" id="ARBA00003213"/>
    </source>
</evidence>
<dbReference type="EC" id="2.5.1.75" evidence="10"/>
<dbReference type="OrthoDB" id="9776390at2"/>
<keyword evidence="7 10" id="KW-0067">ATP-binding</keyword>
<organism evidence="14 15">
    <name type="scientific">Commensalibacter melissae</name>
    <dbReference type="NCBI Taxonomy" id="2070537"/>
    <lineage>
        <taxon>Bacteria</taxon>
        <taxon>Pseudomonadati</taxon>
        <taxon>Pseudomonadota</taxon>
        <taxon>Alphaproteobacteria</taxon>
        <taxon>Acetobacterales</taxon>
        <taxon>Acetobacteraceae</taxon>
    </lineage>
</organism>
<dbReference type="GO" id="GO:0052381">
    <property type="term" value="F:tRNA dimethylallyltransferase activity"/>
    <property type="evidence" value="ECO:0007669"/>
    <property type="project" value="UniProtKB-UniRule"/>
</dbReference>
<keyword evidence="8 10" id="KW-0460">Magnesium</keyword>
<evidence type="ECO:0000256" key="6">
    <source>
        <dbReference type="ARBA" id="ARBA00022741"/>
    </source>
</evidence>
<evidence type="ECO:0000256" key="11">
    <source>
        <dbReference type="RuleBase" id="RU003783"/>
    </source>
</evidence>
<dbReference type="EMBL" id="QGLT01000002">
    <property type="protein sequence ID" value="PXZ00718.1"/>
    <property type="molecule type" value="Genomic_DNA"/>
</dbReference>
<proteinExistence type="inferred from homology"/>
<feature type="binding site" evidence="10">
    <location>
        <begin position="28"/>
        <end position="35"/>
    </location>
    <ligand>
        <name>ATP</name>
        <dbReference type="ChEBI" id="CHEBI:30616"/>
    </ligand>
</feature>
<comment type="subunit">
    <text evidence="10">Monomer.</text>
</comment>
<evidence type="ECO:0000256" key="12">
    <source>
        <dbReference type="RuleBase" id="RU003784"/>
    </source>
</evidence>
<evidence type="ECO:0000256" key="4">
    <source>
        <dbReference type="ARBA" id="ARBA00022679"/>
    </source>
</evidence>
<accession>A0A318MX69</accession>
<evidence type="ECO:0000256" key="13">
    <source>
        <dbReference type="RuleBase" id="RU003785"/>
    </source>
</evidence>
<evidence type="ECO:0000256" key="10">
    <source>
        <dbReference type="HAMAP-Rule" id="MF_00185"/>
    </source>
</evidence>